<evidence type="ECO:0000259" key="1">
    <source>
        <dbReference type="PROSITE" id="PS50943"/>
    </source>
</evidence>
<evidence type="ECO:0000313" key="2">
    <source>
        <dbReference type="EMBL" id="MFD2916877.1"/>
    </source>
</evidence>
<accession>A0ABW5ZYN6</accession>
<dbReference type="Pfam" id="PF12844">
    <property type="entry name" value="HTH_19"/>
    <property type="match status" value="1"/>
</dbReference>
<organism evidence="2 3">
    <name type="scientific">Psychroserpens luteus</name>
    <dbReference type="NCBI Taxonomy" id="1434066"/>
    <lineage>
        <taxon>Bacteria</taxon>
        <taxon>Pseudomonadati</taxon>
        <taxon>Bacteroidota</taxon>
        <taxon>Flavobacteriia</taxon>
        <taxon>Flavobacteriales</taxon>
        <taxon>Flavobacteriaceae</taxon>
        <taxon>Psychroserpens</taxon>
    </lineage>
</organism>
<dbReference type="PROSITE" id="PS50943">
    <property type="entry name" value="HTH_CROC1"/>
    <property type="match status" value="1"/>
</dbReference>
<name>A0ABW5ZYN6_9FLAO</name>
<sequence length="100" mass="11410">MPIGTTVLTICDIDLQAFAPLPKGYPSIPVTIGDYLKQYRIDNSYTAFEVSLELDVYESTIHKWEGGNSKPTPNNIIKIIEFMGYNPMLKKTEKHEFIKK</sequence>
<dbReference type="SUPFAM" id="SSF47413">
    <property type="entry name" value="lambda repressor-like DNA-binding domains"/>
    <property type="match status" value="1"/>
</dbReference>
<dbReference type="RefSeq" id="WP_379660199.1">
    <property type="nucleotide sequence ID" value="NZ_JBHUOS010000010.1"/>
</dbReference>
<feature type="domain" description="HTH cro/C1-type" evidence="1">
    <location>
        <begin position="36"/>
        <end position="84"/>
    </location>
</feature>
<dbReference type="InterPro" id="IPR001387">
    <property type="entry name" value="Cro/C1-type_HTH"/>
</dbReference>
<dbReference type="InterPro" id="IPR010982">
    <property type="entry name" value="Lambda_DNA-bd_dom_sf"/>
</dbReference>
<reference evidence="3" key="1">
    <citation type="journal article" date="2019" name="Int. J. Syst. Evol. Microbiol.">
        <title>The Global Catalogue of Microorganisms (GCM) 10K type strain sequencing project: providing services to taxonomists for standard genome sequencing and annotation.</title>
        <authorList>
            <consortium name="The Broad Institute Genomics Platform"/>
            <consortium name="The Broad Institute Genome Sequencing Center for Infectious Disease"/>
            <person name="Wu L."/>
            <person name="Ma J."/>
        </authorList>
    </citation>
    <scope>NUCLEOTIDE SEQUENCE [LARGE SCALE GENOMIC DNA]</scope>
    <source>
        <strain evidence="3">KCTC 32514</strain>
    </source>
</reference>
<proteinExistence type="predicted"/>
<gene>
    <name evidence="2" type="ORF">ACFS29_14575</name>
</gene>
<dbReference type="Proteomes" id="UP001597548">
    <property type="component" value="Unassembled WGS sequence"/>
</dbReference>
<keyword evidence="3" id="KW-1185">Reference proteome</keyword>
<dbReference type="EMBL" id="JBHUOS010000010">
    <property type="protein sequence ID" value="MFD2916877.1"/>
    <property type="molecule type" value="Genomic_DNA"/>
</dbReference>
<protein>
    <submittedName>
        <fullName evidence="2">Helix-turn-helix transcriptional regulator</fullName>
    </submittedName>
</protein>
<dbReference type="CDD" id="cd00093">
    <property type="entry name" value="HTH_XRE"/>
    <property type="match status" value="1"/>
</dbReference>
<evidence type="ECO:0000313" key="3">
    <source>
        <dbReference type="Proteomes" id="UP001597548"/>
    </source>
</evidence>
<dbReference type="Gene3D" id="1.10.260.40">
    <property type="entry name" value="lambda repressor-like DNA-binding domains"/>
    <property type="match status" value="1"/>
</dbReference>
<comment type="caution">
    <text evidence="2">The sequence shown here is derived from an EMBL/GenBank/DDBJ whole genome shotgun (WGS) entry which is preliminary data.</text>
</comment>